<keyword evidence="5" id="KW-1185">Reference proteome</keyword>
<gene>
    <name evidence="4" type="ORF">H7I77_05115</name>
    <name evidence="3" type="ORF">RMCN_3438</name>
</gene>
<organism evidence="4 6">
    <name type="scientific">Mycolicibacterium novocastrense</name>
    <name type="common">Mycobacterium novocastrense</name>
    <dbReference type="NCBI Taxonomy" id="59813"/>
    <lineage>
        <taxon>Bacteria</taxon>
        <taxon>Bacillati</taxon>
        <taxon>Actinomycetota</taxon>
        <taxon>Actinomycetes</taxon>
        <taxon>Mycobacteriales</taxon>
        <taxon>Mycobacteriaceae</taxon>
        <taxon>Mycolicibacterium</taxon>
    </lineage>
</organism>
<dbReference type="AlphaFoldDB" id="A0AAW5SF94"/>
<name>A0AAW5SF94_MYCNV</name>
<dbReference type="NCBIfam" id="NF042915">
    <property type="entry name" value="MAB_1171c_fam"/>
    <property type="match status" value="1"/>
</dbReference>
<sequence>MTATVPAILAWPLLAFMAAVVGLRYVFFNHSQWERYLNHTLAFMLASNLIREQAVQDTLASAGIMTVTTAQQISLALMIFTAAEFMGFITMWTQLSDAEARRRQRYHRLAAVVLAAGFFVAATPARNAGQTLEVYGGWSSVLAWAIYVLLLCVLAVQLTTMCVRELRRPTARRQERLVAASGLMIGLSIGITSIEAPILAALEELGWLYSRDYRITLHGFIFFSESVGANFLAAMPFLLAAFARAGYDVTSRHWRRLQPLRDTMITAVPEAAFELRAPNPSRRKTSLDLHQTTVQIRDAILQLRPYFRDVPPAEAENFTTHVPARHRQGAIDALQLARAVQAKAAGATPAPIDASVVLNSRSTNLDEETAELLRLARWWPHAEAAATRQPEMSEHP</sequence>
<keyword evidence="1" id="KW-0472">Membrane</keyword>
<dbReference type="RefSeq" id="WP_067391535.1">
    <property type="nucleotide sequence ID" value="NZ_BCTA01000038.1"/>
</dbReference>
<dbReference type="EMBL" id="JACKTI010000020">
    <property type="protein sequence ID" value="MCV7022733.1"/>
    <property type="molecule type" value="Genomic_DNA"/>
</dbReference>
<dbReference type="Proteomes" id="UP000069773">
    <property type="component" value="Unassembled WGS sequence"/>
</dbReference>
<dbReference type="Proteomes" id="UP001207528">
    <property type="component" value="Unassembled WGS sequence"/>
</dbReference>
<keyword evidence="1" id="KW-0812">Transmembrane</keyword>
<reference evidence="4" key="3">
    <citation type="journal article" date="2022" name="BMC Genomics">
        <title>Comparative genome analysis of mycobacteria focusing on tRNA and non-coding RNA.</title>
        <authorList>
            <person name="Behra P.R.K."/>
            <person name="Pettersson B.M.F."/>
            <person name="Ramesh M."/>
            <person name="Das S."/>
            <person name="Dasgupta S."/>
            <person name="Kirsebom L.A."/>
        </authorList>
    </citation>
    <scope>NUCLEOTIDE SEQUENCE</scope>
    <source>
        <strain evidence="4">DSM 44203</strain>
    </source>
</reference>
<evidence type="ECO:0000313" key="6">
    <source>
        <dbReference type="Proteomes" id="UP001207528"/>
    </source>
</evidence>
<evidence type="ECO:0000256" key="1">
    <source>
        <dbReference type="SAM" id="Phobius"/>
    </source>
</evidence>
<feature type="transmembrane region" description="Helical" evidence="1">
    <location>
        <begin position="137"/>
        <end position="156"/>
    </location>
</feature>
<evidence type="ECO:0000259" key="2">
    <source>
        <dbReference type="Pfam" id="PF20182"/>
    </source>
</evidence>
<feature type="transmembrane region" description="Helical" evidence="1">
    <location>
        <begin position="73"/>
        <end position="94"/>
    </location>
</feature>
<accession>A0AAW5SF94</accession>
<proteinExistence type="predicted"/>
<evidence type="ECO:0000313" key="5">
    <source>
        <dbReference type="Proteomes" id="UP000069773"/>
    </source>
</evidence>
<dbReference type="InterPro" id="IPR046675">
    <property type="entry name" value="DUF6545"/>
</dbReference>
<feature type="domain" description="DUF6545" evidence="2">
    <location>
        <begin position="250"/>
        <end position="380"/>
    </location>
</feature>
<dbReference type="InterPro" id="IPR050039">
    <property type="entry name" value="MAB_1171c-like"/>
</dbReference>
<keyword evidence="1" id="KW-1133">Transmembrane helix</keyword>
<feature type="transmembrane region" description="Helical" evidence="1">
    <location>
        <begin position="7"/>
        <end position="27"/>
    </location>
</feature>
<feature type="transmembrane region" description="Helical" evidence="1">
    <location>
        <begin position="220"/>
        <end position="247"/>
    </location>
</feature>
<comment type="caution">
    <text evidence="4">The sequence shown here is derived from an EMBL/GenBank/DDBJ whole genome shotgun (WGS) entry which is preliminary data.</text>
</comment>
<protein>
    <recommendedName>
        <fullName evidence="2">DUF6545 domain-containing protein</fullName>
    </recommendedName>
</protein>
<feature type="transmembrane region" description="Helical" evidence="1">
    <location>
        <begin position="177"/>
        <end position="200"/>
    </location>
</feature>
<evidence type="ECO:0000313" key="4">
    <source>
        <dbReference type="EMBL" id="MCV7022733.1"/>
    </source>
</evidence>
<dbReference type="EMBL" id="BCTA01000038">
    <property type="protein sequence ID" value="GAT10305.1"/>
    <property type="molecule type" value="Genomic_DNA"/>
</dbReference>
<evidence type="ECO:0000313" key="3">
    <source>
        <dbReference type="EMBL" id="GAT10305.1"/>
    </source>
</evidence>
<reference evidence="4" key="2">
    <citation type="submission" date="2020-07" db="EMBL/GenBank/DDBJ databases">
        <authorList>
            <person name="Pettersson B.M.F."/>
            <person name="Behra P.R.K."/>
            <person name="Ramesh M."/>
            <person name="Das S."/>
            <person name="Dasgupta S."/>
            <person name="Kirsebom L.A."/>
        </authorList>
    </citation>
    <scope>NUCLEOTIDE SEQUENCE</scope>
    <source>
        <strain evidence="4">DSM 44203</strain>
    </source>
</reference>
<feature type="transmembrane region" description="Helical" evidence="1">
    <location>
        <begin position="106"/>
        <end position="125"/>
    </location>
</feature>
<dbReference type="Pfam" id="PF20182">
    <property type="entry name" value="DUF6545"/>
    <property type="match status" value="1"/>
</dbReference>
<reference evidence="3 5" key="1">
    <citation type="journal article" date="2016" name="Genome Announc.">
        <title>Draft Genome Sequences of Five Rapidly Growing Mycobacterium Species, M. thermoresistibile, M. fortuitum subsp. acetamidolyticum, M. canariasense, M. brisbanense, and M. novocastrense.</title>
        <authorList>
            <person name="Katahira K."/>
            <person name="Ogura Y."/>
            <person name="Gotoh Y."/>
            <person name="Hayashi T."/>
        </authorList>
    </citation>
    <scope>NUCLEOTIDE SEQUENCE [LARGE SCALE GENOMIC DNA]</scope>
    <source>
        <strain evidence="3 5">JCM18114</strain>
    </source>
</reference>